<keyword evidence="2" id="KW-1185">Reference proteome</keyword>
<reference evidence="1 2" key="1">
    <citation type="submission" date="2021-07" db="EMBL/GenBank/DDBJ databases">
        <title>Genomic diversity and antimicrobial resistance of Prevotella spp. isolated from chronic lung disease airways.</title>
        <authorList>
            <person name="Webb K.A."/>
            <person name="Olagoke O.S."/>
            <person name="Baird T."/>
            <person name="Neill J."/>
            <person name="Pham A."/>
            <person name="Wells T.J."/>
            <person name="Ramsay K.A."/>
            <person name="Bell S.C."/>
            <person name="Sarovich D.S."/>
            <person name="Price E.P."/>
        </authorList>
    </citation>
    <scope>NUCLEOTIDE SEQUENCE [LARGE SCALE GENOMIC DNA]</scope>
    <source>
        <strain evidence="1 2">SCHI0011.S.12</strain>
    </source>
</reference>
<proteinExistence type="predicted"/>
<dbReference type="EMBL" id="JAHXCT010000001">
    <property type="protein sequence ID" value="MBW4768370.1"/>
    <property type="molecule type" value="Genomic_DNA"/>
</dbReference>
<accession>A0ABS6Y9Y3</accession>
<dbReference type="RefSeq" id="WP_219479089.1">
    <property type="nucleotide sequence ID" value="NZ_CAURQY010000025.1"/>
</dbReference>
<evidence type="ECO:0000313" key="1">
    <source>
        <dbReference type="EMBL" id="MBW4768370.1"/>
    </source>
</evidence>
<organism evidence="1 2">
    <name type="scientific">Hoylesella nanceiensis</name>
    <dbReference type="NCBI Taxonomy" id="425941"/>
    <lineage>
        <taxon>Bacteria</taxon>
        <taxon>Pseudomonadati</taxon>
        <taxon>Bacteroidota</taxon>
        <taxon>Bacteroidia</taxon>
        <taxon>Bacteroidales</taxon>
        <taxon>Prevotellaceae</taxon>
        <taxon>Hoylesella</taxon>
    </lineage>
</organism>
<comment type="caution">
    <text evidence="1">The sequence shown here is derived from an EMBL/GenBank/DDBJ whole genome shotgun (WGS) entry which is preliminary data.</text>
</comment>
<protein>
    <submittedName>
        <fullName evidence="1">Uncharacterized protein</fullName>
    </submittedName>
</protein>
<evidence type="ECO:0000313" key="2">
    <source>
        <dbReference type="Proteomes" id="UP000788426"/>
    </source>
</evidence>
<sequence length="90" mass="10392">MSSRKDIKQTVNYVCRDLFAECIAASLYNNVKNEESVNTLLSCIITLRNDFVCRISHPEPGITPKKYFTILINDFEKRVNEIVDQISNLH</sequence>
<gene>
    <name evidence="1" type="ORF">KZO38_01115</name>
</gene>
<name>A0ABS6Y9Y3_9BACT</name>
<dbReference type="Proteomes" id="UP000788426">
    <property type="component" value="Unassembled WGS sequence"/>
</dbReference>